<evidence type="ECO:0000256" key="1">
    <source>
        <dbReference type="SAM" id="MobiDB-lite"/>
    </source>
</evidence>
<protein>
    <submittedName>
        <fullName evidence="2">Genomic scaffold, ProqFM164S03</fullName>
    </submittedName>
</protein>
<feature type="compositionally biased region" description="Polar residues" evidence="1">
    <location>
        <begin position="73"/>
        <end position="89"/>
    </location>
</feature>
<dbReference type="EMBL" id="HG792017">
    <property type="protein sequence ID" value="CDM34080.1"/>
    <property type="molecule type" value="Genomic_DNA"/>
</dbReference>
<organism evidence="2 3">
    <name type="scientific">Penicillium roqueforti (strain FM164)</name>
    <dbReference type="NCBI Taxonomy" id="1365484"/>
    <lineage>
        <taxon>Eukaryota</taxon>
        <taxon>Fungi</taxon>
        <taxon>Dikarya</taxon>
        <taxon>Ascomycota</taxon>
        <taxon>Pezizomycotina</taxon>
        <taxon>Eurotiomycetes</taxon>
        <taxon>Eurotiomycetidae</taxon>
        <taxon>Eurotiales</taxon>
        <taxon>Aspergillaceae</taxon>
        <taxon>Penicillium</taxon>
    </lineage>
</organism>
<gene>
    <name evidence="2" type="ORF">PROQFM164_S03g000804</name>
</gene>
<dbReference type="OrthoDB" id="10548284at2759"/>
<reference evidence="2" key="1">
    <citation type="journal article" date="2014" name="Nat. Commun.">
        <title>Multiple recent horizontal transfers of a large genomic region in cheese making fungi.</title>
        <authorList>
            <person name="Cheeseman K."/>
            <person name="Ropars J."/>
            <person name="Renault P."/>
            <person name="Dupont J."/>
            <person name="Gouzy J."/>
            <person name="Branca A."/>
            <person name="Abraham A.L."/>
            <person name="Ceppi M."/>
            <person name="Conseiller E."/>
            <person name="Debuchy R."/>
            <person name="Malagnac F."/>
            <person name="Goarin A."/>
            <person name="Silar P."/>
            <person name="Lacoste S."/>
            <person name="Sallet E."/>
            <person name="Bensimon A."/>
            <person name="Giraud T."/>
            <person name="Brygoo Y."/>
        </authorList>
    </citation>
    <scope>NUCLEOTIDE SEQUENCE [LARGE SCALE GENOMIC DNA]</scope>
    <source>
        <strain evidence="2">FM164</strain>
    </source>
</reference>
<dbReference type="AlphaFoldDB" id="W6QC79"/>
<accession>W6QC79</accession>
<evidence type="ECO:0000313" key="3">
    <source>
        <dbReference type="Proteomes" id="UP000030686"/>
    </source>
</evidence>
<dbReference type="Proteomes" id="UP000030686">
    <property type="component" value="Unassembled WGS sequence"/>
</dbReference>
<keyword evidence="3" id="KW-1185">Reference proteome</keyword>
<proteinExistence type="predicted"/>
<feature type="region of interest" description="Disordered" evidence="1">
    <location>
        <begin position="73"/>
        <end position="97"/>
    </location>
</feature>
<sequence length="97" mass="10757">MADAQPPRKPCGFCHFCNFPGHTEENCNRLRALGSLNRMSLFPLPKKRKSHRIFRGGKAKKGIQDCCRGSRLQSSAPSAATTTIVATPSNKEEKKQE</sequence>
<name>W6QC79_PENRF</name>
<evidence type="ECO:0000313" key="2">
    <source>
        <dbReference type="EMBL" id="CDM34080.1"/>
    </source>
</evidence>